<accession>A0A1B1YSB4</accession>
<dbReference type="AlphaFoldDB" id="A0A1B1YSB4"/>
<dbReference type="GO" id="GO:0016787">
    <property type="term" value="F:hydrolase activity"/>
    <property type="evidence" value="ECO:0007669"/>
    <property type="project" value="InterPro"/>
</dbReference>
<dbReference type="STRING" id="1810504.PG2T_05890"/>
<dbReference type="Proteomes" id="UP000092952">
    <property type="component" value="Chromosome"/>
</dbReference>
<feature type="domain" description="Calcineurin-like phosphoesterase" evidence="1">
    <location>
        <begin position="5"/>
        <end position="197"/>
    </location>
</feature>
<dbReference type="InterPro" id="IPR050535">
    <property type="entry name" value="DNA_Repair-Maintenance_Comp"/>
</dbReference>
<dbReference type="KEGG" id="gbi:PG2T_05890"/>
<dbReference type="SUPFAM" id="SSF56300">
    <property type="entry name" value="Metallo-dependent phosphatases"/>
    <property type="match status" value="1"/>
</dbReference>
<evidence type="ECO:0000313" key="3">
    <source>
        <dbReference type="Proteomes" id="UP000092952"/>
    </source>
</evidence>
<reference evidence="3" key="1">
    <citation type="submission" date="2016-03" db="EMBL/GenBank/DDBJ databases">
        <title>Complete genome sequence of Solimmundus cernigliae, representing a novel lineage of polycyclic aromatic hydrocarbon degraders within the Gammaproteobacteria.</title>
        <authorList>
            <person name="Singleton D.R."/>
            <person name="Dickey A.N."/>
            <person name="Scholl E.H."/>
            <person name="Wright F.A."/>
            <person name="Aitken M.D."/>
        </authorList>
    </citation>
    <scope>NUCLEOTIDE SEQUENCE [LARGE SCALE GENOMIC DNA]</scope>
    <source>
        <strain evidence="3">TR3.2</strain>
    </source>
</reference>
<proteinExistence type="predicted"/>
<organism evidence="2 3">
    <name type="scientific">Immundisolibacter cernigliae</name>
    <dbReference type="NCBI Taxonomy" id="1810504"/>
    <lineage>
        <taxon>Bacteria</taxon>
        <taxon>Pseudomonadati</taxon>
        <taxon>Pseudomonadota</taxon>
        <taxon>Gammaproteobacteria</taxon>
        <taxon>Immundisolibacterales</taxon>
        <taxon>Immundisolibacteraceae</taxon>
        <taxon>Immundisolibacter</taxon>
    </lineage>
</organism>
<dbReference type="InParanoid" id="A0A1B1YSB4"/>
<dbReference type="RefSeq" id="WP_068803399.1">
    <property type="nucleotide sequence ID" value="NZ_CP014671.1"/>
</dbReference>
<dbReference type="Pfam" id="PF00149">
    <property type="entry name" value="Metallophos"/>
    <property type="match status" value="1"/>
</dbReference>
<dbReference type="InterPro" id="IPR029052">
    <property type="entry name" value="Metallo-depent_PP-like"/>
</dbReference>
<sequence length="246" mass="26640">MHRALRLAHCSDIHLDSDYYGGDWNRARHDRDRALFESLLEAICTGQPDLLLLAGDLFDHNRATVDTVEWACERLAALPFPVVMIPGNHDCLAENAVYHRHDFAAAGLHLLLDPAGQMLTLPELGVAVWGRGLVDHHPGHRPLADPPARPDPGLWYLGLAHGVHVPAAGESRNSSPIHAHEIENADFDYLALGHIHCARDVSAGATTAWYSGAPHPVLGEPGSFLSVQLSPGAPADVRVCPVTPVR</sequence>
<dbReference type="OrthoDB" id="9773856at2"/>
<dbReference type="PANTHER" id="PTHR30337">
    <property type="entry name" value="COMPONENT OF ATP-DEPENDENT DSDNA EXONUCLEASE"/>
    <property type="match status" value="1"/>
</dbReference>
<dbReference type="InterPro" id="IPR004843">
    <property type="entry name" value="Calcineurin-like_PHP"/>
</dbReference>
<evidence type="ECO:0000259" key="1">
    <source>
        <dbReference type="Pfam" id="PF00149"/>
    </source>
</evidence>
<dbReference type="Gene3D" id="3.60.21.10">
    <property type="match status" value="1"/>
</dbReference>
<protein>
    <recommendedName>
        <fullName evidence="1">Calcineurin-like phosphoesterase domain-containing protein</fullName>
    </recommendedName>
</protein>
<gene>
    <name evidence="2" type="ORF">PG2T_05890</name>
</gene>
<dbReference type="EMBL" id="CP014671">
    <property type="protein sequence ID" value="ANX03770.1"/>
    <property type="molecule type" value="Genomic_DNA"/>
</dbReference>
<evidence type="ECO:0000313" key="2">
    <source>
        <dbReference type="EMBL" id="ANX03770.1"/>
    </source>
</evidence>
<name>A0A1B1YSB4_9GAMM</name>
<keyword evidence="3" id="KW-1185">Reference proteome</keyword>